<organism evidence="1 2">
    <name type="scientific">Pyrococcus kukulkanii</name>
    <dbReference type="NCBI Taxonomy" id="1609559"/>
    <lineage>
        <taxon>Archaea</taxon>
        <taxon>Methanobacteriati</taxon>
        <taxon>Methanobacteriota</taxon>
        <taxon>Thermococci</taxon>
        <taxon>Thermococcales</taxon>
        <taxon>Thermococcaceae</taxon>
        <taxon>Pyrococcus</taxon>
    </lineage>
</organism>
<protein>
    <submittedName>
        <fullName evidence="1">Uncharacterized protein</fullName>
    </submittedName>
</protein>
<comment type="caution">
    <text evidence="1">The sequence shown here is derived from an EMBL/GenBank/DDBJ whole genome shotgun (WGS) entry which is preliminary data.</text>
</comment>
<name>A0ABV4T9F9_9EURY</name>
<gene>
    <name evidence="1" type="ORF">P8X34_11075</name>
</gene>
<keyword evidence="2" id="KW-1185">Reference proteome</keyword>
<accession>A0ABV4T9F9</accession>
<evidence type="ECO:0000313" key="2">
    <source>
        <dbReference type="Proteomes" id="UP001571980"/>
    </source>
</evidence>
<sequence>MKAGVIMKKVGAKKVPFKEVVFSPEDIEIELEAYEYEADEFAFDEPRGDVISKYYKPSEITKALKNFLDAHEKGYEVVSLRIRSKKGGEGYFTIDIRPNRVVVRIGASMEGEAKLEECLERLKKIQELARM</sequence>
<reference evidence="1 2" key="1">
    <citation type="submission" date="2023-03" db="EMBL/GenBank/DDBJ databases">
        <title>Speciation in Pyrococcus: adaptation to high temperature as a mechanism.</title>
        <authorList>
            <person name="Gu J."/>
        </authorList>
    </citation>
    <scope>NUCLEOTIDE SEQUENCE [LARGE SCALE GENOMIC DNA]</scope>
    <source>
        <strain evidence="1 2">LMOA34</strain>
    </source>
</reference>
<dbReference type="Proteomes" id="UP001571980">
    <property type="component" value="Unassembled WGS sequence"/>
</dbReference>
<proteinExistence type="predicted"/>
<dbReference type="RefSeq" id="WP_372824765.1">
    <property type="nucleotide sequence ID" value="NZ_JARRIG010000007.1"/>
</dbReference>
<evidence type="ECO:0000313" key="1">
    <source>
        <dbReference type="EMBL" id="MFA4805269.1"/>
    </source>
</evidence>
<dbReference type="EMBL" id="JARRIG010000007">
    <property type="protein sequence ID" value="MFA4805269.1"/>
    <property type="molecule type" value="Genomic_DNA"/>
</dbReference>